<dbReference type="AlphaFoldDB" id="A0A5B7SNH7"/>
<keyword evidence="3" id="KW-1185">Reference proteome</keyword>
<dbReference type="KEGG" id="asag:FGM00_06105"/>
<evidence type="ECO:0008006" key="4">
    <source>
        <dbReference type="Google" id="ProtNLM"/>
    </source>
</evidence>
<feature type="chain" id="PRO_5023045052" description="Lipoprotein" evidence="1">
    <location>
        <begin position="21"/>
        <end position="366"/>
    </location>
</feature>
<dbReference type="Proteomes" id="UP000310017">
    <property type="component" value="Chromosome"/>
</dbReference>
<evidence type="ECO:0000256" key="1">
    <source>
        <dbReference type="SAM" id="SignalP"/>
    </source>
</evidence>
<sequence>MKNLTKFILALCLVFLSCEADQTSYGEDLESTAVKGAKKKNKPDSPNLVKECLAINADHCNDVGFTEYNFWWPPTPTAYTEGLFASADGQNLSFSEYDDNTARIQGTSMLGTCVVTIDVWLKDKKNWAEWSSAGGEFKAEGCAGAIAEAMQYYVIDDSRSTITAAGGDCLEEGTFTVEQRPDPADINTPNYGVYVGPGGANWDSNTGENGLSGWGWMVNSEGEKWIIDFNFGLECETDEGGCETAFARGNNGDTCFIGNGFNRWGWSIGPLAEGNYSYEIYAGAGQCDIGKGALVGSVDVSYSNGEVIVAYNIDPNYTVSETHTYVGYDMFPTKNGRPTVAPGQYTVAQNLSGDIYVIAHAVVCDE</sequence>
<evidence type="ECO:0000313" key="3">
    <source>
        <dbReference type="Proteomes" id="UP000310017"/>
    </source>
</evidence>
<proteinExistence type="predicted"/>
<dbReference type="EMBL" id="CP040710">
    <property type="protein sequence ID" value="QCW99691.1"/>
    <property type="molecule type" value="Genomic_DNA"/>
</dbReference>
<protein>
    <recommendedName>
        <fullName evidence="4">Lipoprotein</fullName>
    </recommendedName>
</protein>
<dbReference type="PROSITE" id="PS51257">
    <property type="entry name" value="PROKAR_LIPOPROTEIN"/>
    <property type="match status" value="1"/>
</dbReference>
<evidence type="ECO:0000313" key="2">
    <source>
        <dbReference type="EMBL" id="QCW99691.1"/>
    </source>
</evidence>
<organism evidence="2 3">
    <name type="scientific">Aggregatimonas sangjinii</name>
    <dbReference type="NCBI Taxonomy" id="2583587"/>
    <lineage>
        <taxon>Bacteria</taxon>
        <taxon>Pseudomonadati</taxon>
        <taxon>Bacteroidota</taxon>
        <taxon>Flavobacteriia</taxon>
        <taxon>Flavobacteriales</taxon>
        <taxon>Flavobacteriaceae</taxon>
        <taxon>Aggregatimonas</taxon>
    </lineage>
</organism>
<accession>A0A5B7SNH7</accession>
<keyword evidence="1" id="KW-0732">Signal</keyword>
<gene>
    <name evidence="2" type="ORF">FGM00_06105</name>
</gene>
<feature type="signal peptide" evidence="1">
    <location>
        <begin position="1"/>
        <end position="20"/>
    </location>
</feature>
<reference evidence="2 3" key="1">
    <citation type="submission" date="2019-05" db="EMBL/GenBank/DDBJ databases">
        <title>Genome sequencing of F202Z8.</title>
        <authorList>
            <person name="Kwon Y.M."/>
        </authorList>
    </citation>
    <scope>NUCLEOTIDE SEQUENCE [LARGE SCALE GENOMIC DNA]</scope>
    <source>
        <strain evidence="2 3">F202Z8</strain>
    </source>
</reference>
<name>A0A5B7SNH7_9FLAO</name>
<dbReference type="RefSeq" id="WP_138852044.1">
    <property type="nucleotide sequence ID" value="NZ_CP040710.1"/>
</dbReference>
<dbReference type="OrthoDB" id="599464at2"/>